<dbReference type="EMBL" id="GG673763">
    <property type="protein sequence ID" value="EER14908.1"/>
    <property type="molecule type" value="Genomic_DNA"/>
</dbReference>
<dbReference type="SUPFAM" id="SSF53187">
    <property type="entry name" value="Zn-dependent exopeptidases"/>
    <property type="match status" value="1"/>
</dbReference>
<evidence type="ECO:0000313" key="6">
    <source>
        <dbReference type="EMBL" id="EER14908.1"/>
    </source>
</evidence>
<gene>
    <name evidence="6" type="ORF">Pmar_PMAR022075</name>
</gene>
<evidence type="ECO:0000256" key="3">
    <source>
        <dbReference type="PROSITE-ProRule" id="PRU01379"/>
    </source>
</evidence>
<comment type="cofactor">
    <cofactor evidence="1">
        <name>Zn(2+)</name>
        <dbReference type="ChEBI" id="CHEBI:29105"/>
    </cofactor>
</comment>
<feature type="non-terminal residue" evidence="6">
    <location>
        <position position="1"/>
    </location>
</feature>
<dbReference type="InterPro" id="IPR000834">
    <property type="entry name" value="Peptidase_M14"/>
</dbReference>
<dbReference type="PROSITE" id="PS52035">
    <property type="entry name" value="PEPTIDASE_M14"/>
    <property type="match status" value="1"/>
</dbReference>
<dbReference type="OrthoDB" id="10253041at2759"/>
<dbReference type="GO" id="GO:0006508">
    <property type="term" value="P:proteolysis"/>
    <property type="evidence" value="ECO:0007669"/>
    <property type="project" value="InterPro"/>
</dbReference>
<evidence type="ECO:0000256" key="1">
    <source>
        <dbReference type="ARBA" id="ARBA00001947"/>
    </source>
</evidence>
<feature type="compositionally biased region" description="Basic residues" evidence="4">
    <location>
        <begin position="522"/>
        <end position="531"/>
    </location>
</feature>
<dbReference type="Gene3D" id="2.60.40.3120">
    <property type="match status" value="1"/>
</dbReference>
<evidence type="ECO:0000259" key="5">
    <source>
        <dbReference type="PROSITE" id="PS52035"/>
    </source>
</evidence>
<dbReference type="InParanoid" id="C5KKU7"/>
<dbReference type="RefSeq" id="XP_002783112.1">
    <property type="nucleotide sequence ID" value="XM_002783066.1"/>
</dbReference>
<dbReference type="OMA" id="TIAGNMC"/>
<dbReference type="GO" id="GO:0008270">
    <property type="term" value="F:zinc ion binding"/>
    <property type="evidence" value="ECO:0007669"/>
    <property type="project" value="InterPro"/>
</dbReference>
<accession>C5KKU7</accession>
<dbReference type="Proteomes" id="UP000007800">
    <property type="component" value="Unassembled WGS sequence"/>
</dbReference>
<feature type="active site" description="Proton donor/acceptor" evidence="3">
    <location>
        <position position="436"/>
    </location>
</feature>
<protein>
    <recommendedName>
        <fullName evidence="5">Peptidase M14 domain-containing protein</fullName>
    </recommendedName>
</protein>
<organism evidence="7">
    <name type="scientific">Perkinsus marinus (strain ATCC 50983 / TXsc)</name>
    <dbReference type="NCBI Taxonomy" id="423536"/>
    <lineage>
        <taxon>Eukaryota</taxon>
        <taxon>Sar</taxon>
        <taxon>Alveolata</taxon>
        <taxon>Perkinsozoa</taxon>
        <taxon>Perkinsea</taxon>
        <taxon>Perkinsida</taxon>
        <taxon>Perkinsidae</taxon>
        <taxon>Perkinsus</taxon>
    </lineage>
</organism>
<dbReference type="PANTHER" id="PTHR12756:SF11">
    <property type="entry name" value="CYTOSOLIC CARBOXYPEPTIDASE 1"/>
    <property type="match status" value="1"/>
</dbReference>
<evidence type="ECO:0000256" key="4">
    <source>
        <dbReference type="SAM" id="MobiDB-lite"/>
    </source>
</evidence>
<feature type="compositionally biased region" description="Basic and acidic residues" evidence="4">
    <location>
        <begin position="532"/>
        <end position="543"/>
    </location>
</feature>
<dbReference type="PANTHER" id="PTHR12756">
    <property type="entry name" value="CYTOSOLIC CARBOXYPEPTIDASE"/>
    <property type="match status" value="1"/>
</dbReference>
<dbReference type="Gene3D" id="3.40.630.10">
    <property type="entry name" value="Zn peptidases"/>
    <property type="match status" value="1"/>
</dbReference>
<feature type="region of interest" description="Disordered" evidence="4">
    <location>
        <begin position="522"/>
        <end position="545"/>
    </location>
</feature>
<dbReference type="GO" id="GO:0004181">
    <property type="term" value="F:metallocarboxypeptidase activity"/>
    <property type="evidence" value="ECO:0007669"/>
    <property type="project" value="InterPro"/>
</dbReference>
<evidence type="ECO:0000256" key="2">
    <source>
        <dbReference type="ARBA" id="ARBA00005988"/>
    </source>
</evidence>
<evidence type="ECO:0000313" key="7">
    <source>
        <dbReference type="Proteomes" id="UP000007800"/>
    </source>
</evidence>
<keyword evidence="7" id="KW-1185">Reference proteome</keyword>
<dbReference type="AlphaFoldDB" id="C5KKU7"/>
<dbReference type="Pfam" id="PF00246">
    <property type="entry name" value="Peptidase_M14"/>
    <property type="match status" value="1"/>
</dbReference>
<feature type="domain" description="Peptidase M14" evidence="5">
    <location>
        <begin position="173"/>
        <end position="467"/>
    </location>
</feature>
<proteinExistence type="inferred from homology"/>
<reference evidence="6 7" key="1">
    <citation type="submission" date="2008-07" db="EMBL/GenBank/DDBJ databases">
        <authorList>
            <person name="El-Sayed N."/>
            <person name="Caler E."/>
            <person name="Inman J."/>
            <person name="Amedeo P."/>
            <person name="Hass B."/>
            <person name="Wortman J."/>
        </authorList>
    </citation>
    <scope>NUCLEOTIDE SEQUENCE [LARGE SCALE GENOMIC DNA]</scope>
    <source>
        <strain evidence="7">ATCC 50983 / TXsc</strain>
    </source>
</reference>
<name>C5KKU7_PERM5</name>
<dbReference type="GeneID" id="9061763"/>
<sequence length="583" mass="65878">YTPIGPEDDILVFESRFESGNLQTAVKVGDWEYDLVVCPDTNTYGNTQWFFFSVENLSRGSSIKLNLVTMGKPSSLFQKGMQPVVWSKQEFHQGNGIGWVRGAGISNIEYGKTNTDKHLLTRVAAALEVGDFCEGVAAIEIACQAASFVEASVLTFEYTPHWDDDTVYFAYTYPYTLTRLQNFIKSMESSRGGQKYLSRYPLCRTLAGNRLDMLTITSSREESDHGLEDETMDEEDDHLALHETRKQYIVITARVHPGESVSSFACEGLIRELLSDSDLARKLRAKYIFKIVPMLNPDGVVLGNYRSNLSGRDLNRVWNQPCKFLHPTIYFTKKALSRYTPLALFADLHGHSRKLNWFIYGCLPPRKPRMRANIPPFIPPPSMRTRDAVITPLMESSENYVLSAKNCYFQMQPQKESTARITIYKEFTLPKCLTVEISFCGCEEKQFTIKDYLHIGHEIAEAFGEMTDASVELPEDLSEEIIKKFIKQAEKAAANDAGSDSDPEADLKLPSRKVVVKRRRTVVKETKRKSGRRDSKAKNKNDDSELSGTSIELCVAVACLRQSSEECSEVEVTTYHTTSYGNL</sequence>
<comment type="similarity">
    <text evidence="2 3">Belongs to the peptidase M14 family.</text>
</comment>
<dbReference type="InterPro" id="IPR050821">
    <property type="entry name" value="Cytosolic_carboxypeptidase"/>
</dbReference>